<evidence type="ECO:0000259" key="10">
    <source>
        <dbReference type="PROSITE" id="PS50262"/>
    </source>
</evidence>
<feature type="transmembrane region" description="Helical" evidence="9">
    <location>
        <begin position="173"/>
        <end position="196"/>
    </location>
</feature>
<evidence type="ECO:0000256" key="4">
    <source>
        <dbReference type="ARBA" id="ARBA00023040"/>
    </source>
</evidence>
<evidence type="ECO:0000256" key="8">
    <source>
        <dbReference type="RuleBase" id="RU000688"/>
    </source>
</evidence>
<evidence type="ECO:0000256" key="7">
    <source>
        <dbReference type="ARBA" id="ARBA00023224"/>
    </source>
</evidence>
<proteinExistence type="inferred from homology"/>
<evidence type="ECO:0000256" key="6">
    <source>
        <dbReference type="ARBA" id="ARBA00023170"/>
    </source>
</evidence>
<dbReference type="Gene3D" id="1.20.1070.10">
    <property type="entry name" value="Rhodopsin 7-helix transmembrane proteins"/>
    <property type="match status" value="3"/>
</dbReference>
<feature type="transmembrane region" description="Helical" evidence="9">
    <location>
        <begin position="565"/>
        <end position="583"/>
    </location>
</feature>
<comment type="caution">
    <text evidence="11">The sequence shown here is derived from an EMBL/GenBank/DDBJ whole genome shotgun (WGS) entry which is preliminary data.</text>
</comment>
<dbReference type="Proteomes" id="UP001159405">
    <property type="component" value="Unassembled WGS sequence"/>
</dbReference>
<feature type="transmembrane region" description="Helical" evidence="9">
    <location>
        <begin position="737"/>
        <end position="755"/>
    </location>
</feature>
<feature type="transmembrane region" description="Helical" evidence="9">
    <location>
        <begin position="77"/>
        <end position="98"/>
    </location>
</feature>
<feature type="transmembrane region" description="Helical" evidence="9">
    <location>
        <begin position="259"/>
        <end position="281"/>
    </location>
</feature>
<evidence type="ECO:0000313" key="11">
    <source>
        <dbReference type="EMBL" id="CAH3110007.1"/>
    </source>
</evidence>
<keyword evidence="3 9" id="KW-1133">Transmembrane helix</keyword>
<evidence type="ECO:0000313" key="12">
    <source>
        <dbReference type="Proteomes" id="UP001159405"/>
    </source>
</evidence>
<feature type="domain" description="G-protein coupled receptors family 1 profile" evidence="10">
    <location>
        <begin position="633"/>
        <end position="888"/>
    </location>
</feature>
<dbReference type="SUPFAM" id="SSF81321">
    <property type="entry name" value="Family A G protein-coupled receptor-like"/>
    <property type="match status" value="3"/>
</dbReference>
<dbReference type="InterPro" id="IPR000276">
    <property type="entry name" value="GPCR_Rhodpsn"/>
</dbReference>
<dbReference type="Pfam" id="PF00001">
    <property type="entry name" value="7tm_1"/>
    <property type="match status" value="3"/>
</dbReference>
<dbReference type="PANTHER" id="PTHR45695:SF9">
    <property type="entry name" value="LEUCOKININ RECEPTOR"/>
    <property type="match status" value="1"/>
</dbReference>
<dbReference type="PROSITE" id="PS50262">
    <property type="entry name" value="G_PROTEIN_RECEP_F1_2"/>
    <property type="match status" value="3"/>
</dbReference>
<organism evidence="11 12">
    <name type="scientific">Porites lobata</name>
    <dbReference type="NCBI Taxonomy" id="104759"/>
    <lineage>
        <taxon>Eukaryota</taxon>
        <taxon>Metazoa</taxon>
        <taxon>Cnidaria</taxon>
        <taxon>Anthozoa</taxon>
        <taxon>Hexacorallia</taxon>
        <taxon>Scleractinia</taxon>
        <taxon>Fungiina</taxon>
        <taxon>Poritidae</taxon>
        <taxon>Porites</taxon>
    </lineage>
</organism>
<protein>
    <recommendedName>
        <fullName evidence="10">G-protein coupled receptors family 1 profile domain-containing protein</fullName>
    </recommendedName>
</protein>
<feature type="transmembrane region" description="Helical" evidence="9">
    <location>
        <begin position="311"/>
        <end position="333"/>
    </location>
</feature>
<feature type="domain" description="G-protein coupled receptors family 1 profile" evidence="10">
    <location>
        <begin position="325"/>
        <end position="588"/>
    </location>
</feature>
<gene>
    <name evidence="11" type="ORF">PLOB_00018945</name>
</gene>
<dbReference type="PROSITE" id="PS00237">
    <property type="entry name" value="G_PROTEIN_RECEP_F1_1"/>
    <property type="match status" value="3"/>
</dbReference>
<keyword evidence="6 8" id="KW-0675">Receptor</keyword>
<feature type="transmembrane region" description="Helical" evidence="9">
    <location>
        <begin position="225"/>
        <end position="247"/>
    </location>
</feature>
<feature type="transmembrane region" description="Helical" evidence="9">
    <location>
        <begin position="836"/>
        <end position="857"/>
    </location>
</feature>
<feature type="transmembrane region" description="Helical" evidence="9">
    <location>
        <begin position="789"/>
        <end position="808"/>
    </location>
</feature>
<name>A0ABN8NHY3_9CNID</name>
<keyword evidence="2 8" id="KW-0812">Transmembrane</keyword>
<keyword evidence="12" id="KW-1185">Reference proteome</keyword>
<feature type="transmembrane region" description="Helical" evidence="9">
    <location>
        <begin position="534"/>
        <end position="553"/>
    </location>
</feature>
<feature type="transmembrane region" description="Helical" evidence="9">
    <location>
        <begin position="35"/>
        <end position="57"/>
    </location>
</feature>
<evidence type="ECO:0000256" key="2">
    <source>
        <dbReference type="ARBA" id="ARBA00022692"/>
    </source>
</evidence>
<evidence type="ECO:0000256" key="9">
    <source>
        <dbReference type="SAM" id="Phobius"/>
    </source>
</evidence>
<dbReference type="InterPro" id="IPR017452">
    <property type="entry name" value="GPCR_Rhodpsn_7TM"/>
</dbReference>
<comment type="subcellular location">
    <subcellularLocation>
        <location evidence="1">Membrane</location>
        <topology evidence="1">Multi-pass membrane protein</topology>
    </subcellularLocation>
</comment>
<evidence type="ECO:0000256" key="5">
    <source>
        <dbReference type="ARBA" id="ARBA00023136"/>
    </source>
</evidence>
<dbReference type="EMBL" id="CALNXK010000022">
    <property type="protein sequence ID" value="CAH3110007.1"/>
    <property type="molecule type" value="Genomic_DNA"/>
</dbReference>
<keyword evidence="7 8" id="KW-0807">Transducer</keyword>
<feature type="transmembrane region" description="Helical" evidence="9">
    <location>
        <begin position="119"/>
        <end position="138"/>
    </location>
</feature>
<dbReference type="CDD" id="cd00637">
    <property type="entry name" value="7tm_classA_rhodopsin-like"/>
    <property type="match status" value="3"/>
</dbReference>
<feature type="transmembrane region" description="Helical" evidence="9">
    <location>
        <begin position="6"/>
        <end position="23"/>
    </location>
</feature>
<feature type="transmembrane region" description="Helical" evidence="9">
    <location>
        <begin position="389"/>
        <end position="411"/>
    </location>
</feature>
<evidence type="ECO:0000256" key="1">
    <source>
        <dbReference type="ARBA" id="ARBA00004141"/>
    </source>
</evidence>
<feature type="domain" description="G-protein coupled receptors family 1 profile" evidence="10">
    <location>
        <begin position="15"/>
        <end position="278"/>
    </location>
</feature>
<dbReference type="SMART" id="SM01381">
    <property type="entry name" value="7TM_GPCR_Srsx"/>
    <property type="match status" value="1"/>
</dbReference>
<dbReference type="PRINTS" id="PR00237">
    <property type="entry name" value="GPCRRHODOPSN"/>
</dbReference>
<feature type="non-terminal residue" evidence="11">
    <location>
        <position position="1"/>
    </location>
</feature>
<sequence>LFVANVIAFVASLFGNSVIIHVIRTDHSMKTTTNYLILNQACADILTTTLQTLSYFLLSLGSKWFGGLWGDITCKLLKTSVVILPNFSVWILVAIAVDRFYAVTRPFMTSPLSRHFKKTVVFLWVWSIASATYFIPLAKLEVRTDGHYHCNLNTFPVEKKHADAWRAIGISELVLNVFLPLLPIIVLYSIVCLKLWSRDIPGEGTNQNERQAEALKIAKKVTRMMIAVVVLYLLCWLPFFVMFSRSILRYGYVNENPNLLLFIVWLTIAYSGLNPYVYLTFSQKFRNGFKLLFEDCLGKVHNFLSARSQSLFGANVITFVASLFGNSVIIHVIRTDHSMKTITNYLIFNQACADILTTTLQTFSYFLLSLGSKWFGGLWGDITCRLLKASVVILPVFSVWILVAIAVDRFYAVTRLFMISPLSRHFKKTAVFLWVWSIASATYYVPLAELEIRTGGHYHCNLNTFPVEKKHADAWRAIAIFELVLNFFLPLLLIIVLYSIVCLKLWSRDIPGEGTNQNERQAEALKIAKKVTRMMIAVVVLYLLCRLPYFIMISSKFLRYGYIKVNPNLLLFIVWLTIAYSGLNPYVYLTFSQKFRNGFKLLFEDCLGKKMPPQQQMWLSSAHSIIITMSLLGNSVIIHIIRSDNAMRTTTNFLILNQACDDLLITITQSVNVFHHIYLDGLWFGGLFGQITCKLHLVIMSIAPYFSVWILVMIAVDRFCAVNRPLQLSPISRHLKKAILVIWLWCFVCSINVLVNGGLGKDKRAWRCDLESAVNNWTAVNVTDVSLNFFLPLLLITALYTAVCITLWSREVPGEGANQNAQQAEAMKTARNVTQMMIVVVILFVLCWLPYLIIVFLQLFGSMKISLPVMSFIGCLVQSYSGLNPFIYLTFNRNFRLRFKQLARHFAGKVLCFSPRFQSFELGEV</sequence>
<feature type="transmembrane region" description="Helical" evidence="9">
    <location>
        <begin position="478"/>
        <end position="501"/>
    </location>
</feature>
<keyword evidence="4 8" id="KW-0297">G-protein coupled receptor</keyword>
<feature type="transmembrane region" description="Helical" evidence="9">
    <location>
        <begin position="431"/>
        <end position="448"/>
    </location>
</feature>
<reference evidence="11 12" key="1">
    <citation type="submission" date="2022-05" db="EMBL/GenBank/DDBJ databases">
        <authorList>
            <consortium name="Genoscope - CEA"/>
            <person name="William W."/>
        </authorList>
    </citation>
    <scope>NUCLEOTIDE SEQUENCE [LARGE SCALE GENOMIC DNA]</scope>
</reference>
<accession>A0ABN8NHY3</accession>
<feature type="transmembrane region" description="Helical" evidence="9">
    <location>
        <begin position="617"/>
        <end position="641"/>
    </location>
</feature>
<comment type="similarity">
    <text evidence="8">Belongs to the G-protein coupled receptor 1 family.</text>
</comment>
<dbReference type="PANTHER" id="PTHR45695">
    <property type="entry name" value="LEUCOKININ RECEPTOR-RELATED"/>
    <property type="match status" value="1"/>
</dbReference>
<feature type="transmembrane region" description="Helical" evidence="9">
    <location>
        <begin position="695"/>
        <end position="716"/>
    </location>
</feature>
<evidence type="ECO:0000256" key="3">
    <source>
        <dbReference type="ARBA" id="ARBA00022989"/>
    </source>
</evidence>
<feature type="transmembrane region" description="Helical" evidence="9">
    <location>
        <begin position="869"/>
        <end position="891"/>
    </location>
</feature>
<keyword evidence="5 9" id="KW-0472">Membrane</keyword>